<evidence type="ECO:0000256" key="4">
    <source>
        <dbReference type="PROSITE-ProRule" id="PRU00339"/>
    </source>
</evidence>
<name>A0A3N4IH53_ASCIM</name>
<feature type="compositionally biased region" description="Basic and acidic residues" evidence="6">
    <location>
        <begin position="178"/>
        <end position="190"/>
    </location>
</feature>
<dbReference type="GO" id="GO:0180010">
    <property type="term" value="P:co-transcriptional mRNA 3'-end processing, cleavage and polyadenylation pathway"/>
    <property type="evidence" value="ECO:0007669"/>
    <property type="project" value="UniProtKB-UniRule"/>
</dbReference>
<evidence type="ECO:0000256" key="1">
    <source>
        <dbReference type="ARBA" id="ARBA00002863"/>
    </source>
</evidence>
<feature type="repeat" description="TPR" evidence="4">
    <location>
        <begin position="472"/>
        <end position="505"/>
    </location>
</feature>
<reference evidence="8 9" key="1">
    <citation type="journal article" date="2018" name="Nat. Ecol. Evol.">
        <title>Pezizomycetes genomes reveal the molecular basis of ectomycorrhizal truffle lifestyle.</title>
        <authorList>
            <person name="Murat C."/>
            <person name="Payen T."/>
            <person name="Noel B."/>
            <person name="Kuo A."/>
            <person name="Morin E."/>
            <person name="Chen J."/>
            <person name="Kohler A."/>
            <person name="Krizsan K."/>
            <person name="Balestrini R."/>
            <person name="Da Silva C."/>
            <person name="Montanini B."/>
            <person name="Hainaut M."/>
            <person name="Levati E."/>
            <person name="Barry K.W."/>
            <person name="Belfiori B."/>
            <person name="Cichocki N."/>
            <person name="Clum A."/>
            <person name="Dockter R.B."/>
            <person name="Fauchery L."/>
            <person name="Guy J."/>
            <person name="Iotti M."/>
            <person name="Le Tacon F."/>
            <person name="Lindquist E.A."/>
            <person name="Lipzen A."/>
            <person name="Malagnac F."/>
            <person name="Mello A."/>
            <person name="Molinier V."/>
            <person name="Miyauchi S."/>
            <person name="Poulain J."/>
            <person name="Riccioni C."/>
            <person name="Rubini A."/>
            <person name="Sitrit Y."/>
            <person name="Splivallo R."/>
            <person name="Traeger S."/>
            <person name="Wang M."/>
            <person name="Zifcakova L."/>
            <person name="Wipf D."/>
            <person name="Zambonelli A."/>
            <person name="Paolocci F."/>
            <person name="Nowrousian M."/>
            <person name="Ottonello S."/>
            <person name="Baldrian P."/>
            <person name="Spatafora J.W."/>
            <person name="Henrissat B."/>
            <person name="Nagy L.G."/>
            <person name="Aury J.M."/>
            <person name="Wincker P."/>
            <person name="Grigoriev I.V."/>
            <person name="Bonfante P."/>
            <person name="Martin F.M."/>
        </authorList>
    </citation>
    <scope>NUCLEOTIDE SEQUENCE [LARGE SCALE GENOMIC DNA]</scope>
    <source>
        <strain evidence="8 9">RN42</strain>
    </source>
</reference>
<feature type="region of interest" description="Disordered" evidence="6">
    <location>
        <begin position="790"/>
        <end position="875"/>
    </location>
</feature>
<dbReference type="EMBL" id="ML119657">
    <property type="protein sequence ID" value="RPA84757.1"/>
    <property type="molecule type" value="Genomic_DNA"/>
</dbReference>
<dbReference type="SMART" id="SM00028">
    <property type="entry name" value="TPR"/>
    <property type="match status" value="2"/>
</dbReference>
<organism evidence="8 9">
    <name type="scientific">Ascobolus immersus RN42</name>
    <dbReference type="NCBI Taxonomy" id="1160509"/>
    <lineage>
        <taxon>Eukaryota</taxon>
        <taxon>Fungi</taxon>
        <taxon>Dikarya</taxon>
        <taxon>Ascomycota</taxon>
        <taxon>Pezizomycotina</taxon>
        <taxon>Pezizomycetes</taxon>
        <taxon>Pezizales</taxon>
        <taxon>Ascobolaceae</taxon>
        <taxon>Ascobolus</taxon>
    </lineage>
</organism>
<dbReference type="PANTHER" id="PTHR19980">
    <property type="entry name" value="RNA CLEAVAGE STIMULATION FACTOR"/>
    <property type="match status" value="1"/>
</dbReference>
<keyword evidence="2" id="KW-0677">Repeat</keyword>
<proteinExistence type="predicted"/>
<dbReference type="PANTHER" id="PTHR19980:SF0">
    <property type="entry name" value="CLEAVAGE STIMULATION FACTOR SUBUNIT 3"/>
    <property type="match status" value="1"/>
</dbReference>
<evidence type="ECO:0000313" key="9">
    <source>
        <dbReference type="Proteomes" id="UP000275078"/>
    </source>
</evidence>
<dbReference type="InterPro" id="IPR003107">
    <property type="entry name" value="HAT"/>
</dbReference>
<feature type="compositionally biased region" description="Acidic residues" evidence="6">
    <location>
        <begin position="1"/>
        <end position="13"/>
    </location>
</feature>
<keyword evidence="3 5" id="KW-0539">Nucleus</keyword>
<dbReference type="GO" id="GO:0003729">
    <property type="term" value="F:mRNA binding"/>
    <property type="evidence" value="ECO:0007669"/>
    <property type="project" value="TreeGrafter"/>
</dbReference>
<feature type="compositionally biased region" description="Low complexity" evidence="6">
    <location>
        <begin position="65"/>
        <end position="77"/>
    </location>
</feature>
<evidence type="ECO:0000256" key="3">
    <source>
        <dbReference type="ARBA" id="ARBA00023242"/>
    </source>
</evidence>
<evidence type="ECO:0000256" key="6">
    <source>
        <dbReference type="SAM" id="MobiDB-lite"/>
    </source>
</evidence>
<sequence>MNTDEQPAEDAEDTKEGEKEEIQEDVQTGTPLETHNVEIQEESTPSNVPVEDSADANNAAIGVGASSDSPSALLSPAIVQDETASDTQPGEPSESDAAGARENDDAQNSAVNFPSAVDVQLRESESVPPHTATPTPQPGTSAATPTPEIPRTSSAPPNADSDGVNPGTAASSNKRKRLPQDKIGQLEDRIADDPRGDIDAWLRLIDEHQKKGKLDEARATYERFLEIWPNSASQWISYAKMELANNELRRVELIFQRCLLSVLSVEICSLYLDYIRRINNLATDAGGRARAIISQAYEFVLNHVGIDKESTRIWQDYIAFIKNGPGTVGGTGWQDQQKVDHLRKVYQRVICIPIQGVDQLWRDYDQFEMSLNKLTGRKFTQEKSPYYMTARACLHQLNEKTANLQRHSLARLPPIPGFEGYVEWQQQLSLWRGWVEWEKEDNLVLAKDDPDTLKQRIVYVYKQAVMALRFEPQIWFDYAEFLLSQDSTDQAMDVLRQGIAANPESCLLHFKLAELLESSIPAGDTQDAIKNRGQQVRKPYDDLLNTLYGLADKLQNREREEIAKLEALDARSTPMPDMDNTEGTDSMRQNAIRAIREGMKAQQTALQKTISAVWINLMRAMRRIEGHGKVNGPIGGSRQIFMDARKRGKITSDVFVASALIEYHCYKDPSATKIFERGMKLFPEDEDFALEYLKHLLAINDVTNARAVFETFVGKVSADKAKKVYRFFHEYESHYGELGQVYKLEKRMAELYPEDSMISSFGERYSYSSINPCKYAPVISLHQLKPPVPLPQPQPVAPAPVQVSAPPPQRITDSPKRSLDDANTSDADQGSHRPRKIHRPDSPLKGAAGRKLKQERQQQQRNAGRGQQAQLAPVPPPLPDGVMFLLGILPGADKYQAARFSAEGMVTLLRTIELPARKFSASSR</sequence>
<protein>
    <recommendedName>
        <fullName evidence="5">mRNA 3'-end-processing protein RNA14</fullName>
    </recommendedName>
</protein>
<dbReference type="SMART" id="SM00386">
    <property type="entry name" value="HAT"/>
    <property type="match status" value="7"/>
</dbReference>
<keyword evidence="5" id="KW-0507">mRNA processing</keyword>
<gene>
    <name evidence="8" type="ORF">BJ508DRAFT_205914</name>
</gene>
<feature type="domain" description="Suppressor of forked" evidence="7">
    <location>
        <begin position="181"/>
        <end position="775"/>
    </location>
</feature>
<dbReference type="Gene3D" id="1.25.40.1040">
    <property type="match status" value="1"/>
</dbReference>
<dbReference type="Pfam" id="PF05843">
    <property type="entry name" value="Suf"/>
    <property type="match status" value="1"/>
</dbReference>
<accession>A0A3N4IH53</accession>
<dbReference type="SUPFAM" id="SSF48452">
    <property type="entry name" value="TPR-like"/>
    <property type="match status" value="2"/>
</dbReference>
<dbReference type="AlphaFoldDB" id="A0A3N4IH53"/>
<dbReference type="InterPro" id="IPR019734">
    <property type="entry name" value="TPR_rpt"/>
</dbReference>
<evidence type="ECO:0000256" key="2">
    <source>
        <dbReference type="ARBA" id="ARBA00022737"/>
    </source>
</evidence>
<dbReference type="OrthoDB" id="26282at2759"/>
<feature type="repeat" description="TPR" evidence="4">
    <location>
        <begin position="198"/>
        <end position="231"/>
    </location>
</feature>
<evidence type="ECO:0000259" key="7">
    <source>
        <dbReference type="Pfam" id="PF05843"/>
    </source>
</evidence>
<comment type="subcellular location">
    <subcellularLocation>
        <location evidence="5">Nucleus</location>
    </subcellularLocation>
    <subcellularLocation>
        <location evidence="5">Cytoplasm</location>
    </subcellularLocation>
    <text evidence="5">Nucleus and/or cytoplasm.</text>
</comment>
<dbReference type="GO" id="GO:0005634">
    <property type="term" value="C:nucleus"/>
    <property type="evidence" value="ECO:0007669"/>
    <property type="project" value="UniProtKB-SubCell"/>
</dbReference>
<feature type="compositionally biased region" description="Polar residues" evidence="6">
    <location>
        <begin position="132"/>
        <end position="144"/>
    </location>
</feature>
<evidence type="ECO:0000256" key="5">
    <source>
        <dbReference type="RuleBase" id="RU369035"/>
    </source>
</evidence>
<dbReference type="Proteomes" id="UP000275078">
    <property type="component" value="Unassembled WGS sequence"/>
</dbReference>
<dbReference type="InterPro" id="IPR011990">
    <property type="entry name" value="TPR-like_helical_dom_sf"/>
</dbReference>
<dbReference type="PROSITE" id="PS50005">
    <property type="entry name" value="TPR"/>
    <property type="match status" value="2"/>
</dbReference>
<dbReference type="STRING" id="1160509.A0A3N4IH53"/>
<comment type="function">
    <text evidence="1 5">Component of the cleavage factor IA (CFIA) complex, which is involved in the endonucleolytic cleavage during polyadenylation-dependent pre-mRNA 3'-end formation.</text>
</comment>
<keyword evidence="5" id="KW-0963">Cytoplasm</keyword>
<dbReference type="InterPro" id="IPR045243">
    <property type="entry name" value="Rna14-like"/>
</dbReference>
<feature type="compositionally biased region" description="Low complexity" evidence="6">
    <location>
        <begin position="859"/>
        <end position="872"/>
    </location>
</feature>
<keyword evidence="4" id="KW-0802">TPR repeat</keyword>
<feature type="region of interest" description="Disordered" evidence="6">
    <location>
        <begin position="1"/>
        <end position="190"/>
    </location>
</feature>
<dbReference type="InterPro" id="IPR008847">
    <property type="entry name" value="Suf"/>
</dbReference>
<keyword evidence="9" id="KW-1185">Reference proteome</keyword>
<evidence type="ECO:0000313" key="8">
    <source>
        <dbReference type="EMBL" id="RPA84757.1"/>
    </source>
</evidence>
<dbReference type="GO" id="GO:0005737">
    <property type="term" value="C:cytoplasm"/>
    <property type="evidence" value="ECO:0007669"/>
    <property type="project" value="UniProtKB-SubCell"/>
</dbReference>